<feature type="transmembrane region" description="Helical" evidence="1">
    <location>
        <begin position="89"/>
        <end position="108"/>
    </location>
</feature>
<protein>
    <recommendedName>
        <fullName evidence="2">Letm1 RBD domain-containing protein</fullName>
    </recommendedName>
</protein>
<evidence type="ECO:0000259" key="2">
    <source>
        <dbReference type="Pfam" id="PF07766"/>
    </source>
</evidence>
<evidence type="ECO:0000256" key="1">
    <source>
        <dbReference type="SAM" id="Phobius"/>
    </source>
</evidence>
<gene>
    <name evidence="3" type="ORF">TrCOL_g7570</name>
</gene>
<accession>A0A9W7L8W2</accession>
<keyword evidence="1" id="KW-1133">Transmembrane helix</keyword>
<dbReference type="InterPro" id="IPR033122">
    <property type="entry name" value="LETM1-like_RBD"/>
</dbReference>
<comment type="caution">
    <text evidence="3">The sequence shown here is derived from an EMBL/GenBank/DDBJ whole genome shotgun (WGS) entry which is preliminary data.</text>
</comment>
<dbReference type="AlphaFoldDB" id="A0A9W7L8W2"/>
<name>A0A9W7L8W2_9STRA</name>
<sequence>MLPSTSSILSFIPRPLLPLATKIIRFGPQSLALYSDYTTALHITAALVSSTSHKSPFFPSLSRPFAPLPRPQFLHLRRTRKDVSTAGPTAAFCLLPVVGYFGVLGAFLKPRFFLSRQFYEDGEREKLGWEDVRARVENYGDVKECLRISGCDIGEVRRALVNLGEGVEGDAKVNEVLKNFREKFELGSLSKKHLVALAASRGINRWHEIFPLLSLYPRSTLIKRLKEEALDIKRDDWLIVNEVGGVEGEERREAMVDRGIEKGAVEVLDLHVKVAGRDVGFLDGGEVEGTLCESLVLHLPIILPLPSNG</sequence>
<keyword evidence="1" id="KW-0472">Membrane</keyword>
<dbReference type="GO" id="GO:0043022">
    <property type="term" value="F:ribosome binding"/>
    <property type="evidence" value="ECO:0007669"/>
    <property type="project" value="InterPro"/>
</dbReference>
<keyword evidence="4" id="KW-1185">Reference proteome</keyword>
<dbReference type="Pfam" id="PF07766">
    <property type="entry name" value="LETM1_RBD"/>
    <property type="match status" value="1"/>
</dbReference>
<reference evidence="4" key="1">
    <citation type="journal article" date="2023" name="Commun. Biol.">
        <title>Genome analysis of Parmales, the sister group of diatoms, reveals the evolutionary specialization of diatoms from phago-mixotrophs to photoautotrophs.</title>
        <authorList>
            <person name="Ban H."/>
            <person name="Sato S."/>
            <person name="Yoshikawa S."/>
            <person name="Yamada K."/>
            <person name="Nakamura Y."/>
            <person name="Ichinomiya M."/>
            <person name="Sato N."/>
            <person name="Blanc-Mathieu R."/>
            <person name="Endo H."/>
            <person name="Kuwata A."/>
            <person name="Ogata H."/>
        </authorList>
    </citation>
    <scope>NUCLEOTIDE SEQUENCE [LARGE SCALE GENOMIC DNA]</scope>
</reference>
<feature type="domain" description="Letm1 RBD" evidence="2">
    <location>
        <begin position="70"/>
        <end position="265"/>
    </location>
</feature>
<proteinExistence type="predicted"/>
<dbReference type="EMBL" id="BRYA01001271">
    <property type="protein sequence ID" value="GMI41142.1"/>
    <property type="molecule type" value="Genomic_DNA"/>
</dbReference>
<keyword evidence="1" id="KW-0812">Transmembrane</keyword>
<organism evidence="3 4">
    <name type="scientific">Triparma columacea</name>
    <dbReference type="NCBI Taxonomy" id="722753"/>
    <lineage>
        <taxon>Eukaryota</taxon>
        <taxon>Sar</taxon>
        <taxon>Stramenopiles</taxon>
        <taxon>Ochrophyta</taxon>
        <taxon>Bolidophyceae</taxon>
        <taxon>Parmales</taxon>
        <taxon>Triparmaceae</taxon>
        <taxon>Triparma</taxon>
    </lineage>
</organism>
<evidence type="ECO:0000313" key="4">
    <source>
        <dbReference type="Proteomes" id="UP001165065"/>
    </source>
</evidence>
<evidence type="ECO:0000313" key="3">
    <source>
        <dbReference type="EMBL" id="GMI41142.1"/>
    </source>
</evidence>
<dbReference type="Proteomes" id="UP001165065">
    <property type="component" value="Unassembled WGS sequence"/>
</dbReference>